<proteinExistence type="inferred from homology"/>
<dbReference type="Pfam" id="PF12838">
    <property type="entry name" value="Fer4_7"/>
    <property type="match status" value="1"/>
</dbReference>
<evidence type="ECO:0000256" key="6">
    <source>
        <dbReference type="ARBA" id="ARBA00023014"/>
    </source>
</evidence>
<keyword evidence="2" id="KW-0004">4Fe-4S</keyword>
<evidence type="ECO:0000256" key="2">
    <source>
        <dbReference type="ARBA" id="ARBA00022485"/>
    </source>
</evidence>
<dbReference type="EMBL" id="KQ965762">
    <property type="protein sequence ID" value="KXS15429.1"/>
    <property type="molecule type" value="Genomic_DNA"/>
</dbReference>
<dbReference type="GO" id="GO:0008901">
    <property type="term" value="F:ferredoxin hydrogenase activity"/>
    <property type="evidence" value="ECO:0007669"/>
    <property type="project" value="InterPro"/>
</dbReference>
<dbReference type="PANTHER" id="PTHR11615">
    <property type="entry name" value="NITRATE, FORMATE, IRON DEHYDROGENASE"/>
    <property type="match status" value="1"/>
</dbReference>
<protein>
    <recommendedName>
        <fullName evidence="8">4Fe-4S ferredoxin-type domain-containing protein</fullName>
    </recommendedName>
</protein>
<accession>A0A139AFF9</accession>
<evidence type="ECO:0000256" key="7">
    <source>
        <dbReference type="SAM" id="MobiDB-lite"/>
    </source>
</evidence>
<dbReference type="InterPro" id="IPR036991">
    <property type="entry name" value="Fe_hydrogenase_ssu_sf"/>
</dbReference>
<feature type="compositionally biased region" description="Basic and acidic residues" evidence="7">
    <location>
        <begin position="450"/>
        <end position="469"/>
    </location>
</feature>
<dbReference type="OMA" id="ANHDREC"/>
<dbReference type="GO" id="GO:0051539">
    <property type="term" value="F:4 iron, 4 sulfur cluster binding"/>
    <property type="evidence" value="ECO:0007669"/>
    <property type="project" value="UniProtKB-KW"/>
</dbReference>
<evidence type="ECO:0000313" key="9">
    <source>
        <dbReference type="EMBL" id="KXS15429.1"/>
    </source>
</evidence>
<dbReference type="Pfam" id="PF02906">
    <property type="entry name" value="Fe_hyd_lg_C"/>
    <property type="match status" value="1"/>
</dbReference>
<reference evidence="9 10" key="1">
    <citation type="journal article" date="2015" name="Genome Biol. Evol.">
        <title>Phylogenomic analyses indicate that early fungi evolved digesting cell walls of algal ancestors of land plants.</title>
        <authorList>
            <person name="Chang Y."/>
            <person name="Wang S."/>
            <person name="Sekimoto S."/>
            <person name="Aerts A.L."/>
            <person name="Choi C."/>
            <person name="Clum A."/>
            <person name="LaButti K.M."/>
            <person name="Lindquist E.A."/>
            <person name="Yee Ngan C."/>
            <person name="Ohm R.A."/>
            <person name="Salamov A.A."/>
            <person name="Grigoriev I.V."/>
            <person name="Spatafora J.W."/>
            <person name="Berbee M.L."/>
        </authorList>
    </citation>
    <scope>NUCLEOTIDE SEQUENCE [LARGE SCALE GENOMIC DNA]</scope>
    <source>
        <strain evidence="9 10">JEL478</strain>
    </source>
</reference>
<name>A0A139AFF9_GONPJ</name>
<dbReference type="SUPFAM" id="SSF54862">
    <property type="entry name" value="4Fe-4S ferredoxins"/>
    <property type="match status" value="1"/>
</dbReference>
<evidence type="ECO:0000256" key="1">
    <source>
        <dbReference type="ARBA" id="ARBA00006596"/>
    </source>
</evidence>
<dbReference type="Gene3D" id="3.40.950.10">
    <property type="entry name" value="Fe-only Hydrogenase (Larger Subunit), Chain L, domain 3"/>
    <property type="match status" value="1"/>
</dbReference>
<dbReference type="STRING" id="1344416.A0A139AFF9"/>
<evidence type="ECO:0000256" key="5">
    <source>
        <dbReference type="ARBA" id="ARBA00023004"/>
    </source>
</evidence>
<dbReference type="Gene3D" id="3.40.50.1780">
    <property type="match status" value="1"/>
</dbReference>
<evidence type="ECO:0000256" key="3">
    <source>
        <dbReference type="ARBA" id="ARBA00022723"/>
    </source>
</evidence>
<sequence>MDLSSDAVARSVDKCVKCGRCVTACSHLQDMNILGFTSRGDHAHVDTPFAAPLDMTLCIECGLCSAYCPVGAITARSEVDAVLRELEGKRKVMVACTAPATRVAIAEEVFMGEGENEEGRMVAGCGILGWTTGFDNVFDTNFSADLTIMEEGSELISRLNGSGPWPMLTSCCPGWVNLVEKSHPELIPNLSTARSPQAMLSAMVKHPFAKKIGRDPADVCVVSVMPCTAKKHEAASDDFTFTDDKGRKVRETDHVITTRELGHIFRLLRVPLAQLKPSDYDPTLGVATGAGVIFGVTGGVMEAAVRTAQVLTGVESPIPLGALHDVRGLQGVKSATVAVKNAKGEEVPVRVAVAHGGRNVKELLKKMEKKEVEFDFVEIMMCPGGCIGGGGQPKSKSRDILQKRMAAVYDEDERKVLRRSHENPMIHELYKEFLGAPLSETAHHYLHTHYHDRSHTHDPTPETRGDGKPGARCPTF</sequence>
<evidence type="ECO:0000259" key="8">
    <source>
        <dbReference type="PROSITE" id="PS51379"/>
    </source>
</evidence>
<keyword evidence="4" id="KW-0677">Repeat</keyword>
<dbReference type="Pfam" id="PF02256">
    <property type="entry name" value="Fe_hyd_SSU"/>
    <property type="match status" value="1"/>
</dbReference>
<dbReference type="InterPro" id="IPR013352">
    <property type="entry name" value="Fe_hydrogenase_subset"/>
</dbReference>
<dbReference type="Gene3D" id="4.10.260.20">
    <property type="entry name" value="Iron hydrogenase, small subunit"/>
    <property type="match status" value="1"/>
</dbReference>
<dbReference type="InterPro" id="IPR004108">
    <property type="entry name" value="Fe_hydrogenase_lsu_C"/>
</dbReference>
<organism evidence="9 10">
    <name type="scientific">Gonapodya prolifera (strain JEL478)</name>
    <name type="common">Monoblepharis prolifera</name>
    <dbReference type="NCBI Taxonomy" id="1344416"/>
    <lineage>
        <taxon>Eukaryota</taxon>
        <taxon>Fungi</taxon>
        <taxon>Fungi incertae sedis</taxon>
        <taxon>Chytridiomycota</taxon>
        <taxon>Chytridiomycota incertae sedis</taxon>
        <taxon>Monoblepharidomycetes</taxon>
        <taxon>Monoblepharidales</taxon>
        <taxon>Gonapodyaceae</taxon>
        <taxon>Gonapodya</taxon>
    </lineage>
</organism>
<dbReference type="FunFam" id="3.30.70.20:FF:000035">
    <property type="entry name" value="Iron hydrogenase 1"/>
    <property type="match status" value="1"/>
</dbReference>
<dbReference type="AlphaFoldDB" id="A0A139AFF9"/>
<dbReference type="PROSITE" id="PS51379">
    <property type="entry name" value="4FE4S_FER_2"/>
    <property type="match status" value="2"/>
</dbReference>
<dbReference type="InterPro" id="IPR050340">
    <property type="entry name" value="Cytosolic_Fe-S_CAF"/>
</dbReference>
<evidence type="ECO:0000313" key="10">
    <source>
        <dbReference type="Proteomes" id="UP000070544"/>
    </source>
</evidence>
<evidence type="ECO:0000256" key="4">
    <source>
        <dbReference type="ARBA" id="ARBA00022737"/>
    </source>
</evidence>
<dbReference type="OrthoDB" id="10249365at2759"/>
<dbReference type="InterPro" id="IPR003149">
    <property type="entry name" value="Fe_hydrogenase_ssu"/>
</dbReference>
<dbReference type="Proteomes" id="UP000070544">
    <property type="component" value="Unassembled WGS sequence"/>
</dbReference>
<keyword evidence="6" id="KW-0411">Iron-sulfur</keyword>
<keyword evidence="5" id="KW-0408">Iron</keyword>
<keyword evidence="3" id="KW-0479">Metal-binding</keyword>
<feature type="domain" description="4Fe-4S ferredoxin-type" evidence="8">
    <location>
        <begin position="49"/>
        <end position="78"/>
    </location>
</feature>
<dbReference type="NCBIfam" id="TIGR02512">
    <property type="entry name" value="FeFe_hydrog_A"/>
    <property type="match status" value="1"/>
</dbReference>
<dbReference type="InterPro" id="IPR017900">
    <property type="entry name" value="4Fe4S_Fe_S_CS"/>
</dbReference>
<dbReference type="InterPro" id="IPR017896">
    <property type="entry name" value="4Fe4S_Fe-S-bd"/>
</dbReference>
<dbReference type="PROSITE" id="PS00198">
    <property type="entry name" value="4FE4S_FER_1"/>
    <property type="match status" value="1"/>
</dbReference>
<dbReference type="InterPro" id="IPR009016">
    <property type="entry name" value="Fe_hydrogenase"/>
</dbReference>
<dbReference type="SUPFAM" id="SSF53920">
    <property type="entry name" value="Fe-only hydrogenase"/>
    <property type="match status" value="1"/>
</dbReference>
<feature type="region of interest" description="Disordered" evidence="7">
    <location>
        <begin position="450"/>
        <end position="476"/>
    </location>
</feature>
<dbReference type="SMART" id="SM00902">
    <property type="entry name" value="Fe_hyd_SSU"/>
    <property type="match status" value="1"/>
</dbReference>
<dbReference type="GO" id="GO:0005506">
    <property type="term" value="F:iron ion binding"/>
    <property type="evidence" value="ECO:0007669"/>
    <property type="project" value="InterPro"/>
</dbReference>
<keyword evidence="10" id="KW-1185">Reference proteome</keyword>
<comment type="similarity">
    <text evidence="1">Belongs to the NARF family.</text>
</comment>
<gene>
    <name evidence="9" type="ORF">M427DRAFT_98788</name>
</gene>
<feature type="domain" description="4Fe-4S ferredoxin-type" evidence="8">
    <location>
        <begin position="6"/>
        <end position="36"/>
    </location>
</feature>
<dbReference type="Gene3D" id="3.30.70.20">
    <property type="match status" value="1"/>
</dbReference>